<dbReference type="Proteomes" id="UP000605568">
    <property type="component" value="Unassembled WGS sequence"/>
</dbReference>
<accession>A0ABQ3MT07</accession>
<keyword evidence="2" id="KW-1185">Reference proteome</keyword>
<dbReference type="RefSeq" id="WP_191304435.1">
    <property type="nucleotide sequence ID" value="NZ_BNAR01000018.1"/>
</dbReference>
<sequence>MSSTFSFLCLGHDPAIETSRLIHGSRDVRDEATALSLLPEHRAEHPRCDLLLARYSGGLVELICPPSLEVGETRHGGSYHPHGPDRVDAKWLRLLWAACSYPTPRELVLQNTVDAFNATCWNWARLSRLGYVLGVQDYPGTELP</sequence>
<proteinExistence type="predicted"/>
<protein>
    <submittedName>
        <fullName evidence="1">Uncharacterized protein</fullName>
    </submittedName>
</protein>
<evidence type="ECO:0000313" key="2">
    <source>
        <dbReference type="Proteomes" id="UP000605568"/>
    </source>
</evidence>
<comment type="caution">
    <text evidence="1">The sequence shown here is derived from an EMBL/GenBank/DDBJ whole genome shotgun (WGS) entry which is preliminary data.</text>
</comment>
<evidence type="ECO:0000313" key="1">
    <source>
        <dbReference type="EMBL" id="GHH57772.1"/>
    </source>
</evidence>
<name>A0ABQ3MT07_9PSEU</name>
<organism evidence="1 2">
    <name type="scientific">Lentzea cavernae</name>
    <dbReference type="NCBI Taxonomy" id="2020703"/>
    <lineage>
        <taxon>Bacteria</taxon>
        <taxon>Bacillati</taxon>
        <taxon>Actinomycetota</taxon>
        <taxon>Actinomycetes</taxon>
        <taxon>Pseudonocardiales</taxon>
        <taxon>Pseudonocardiaceae</taxon>
        <taxon>Lentzea</taxon>
    </lineage>
</organism>
<dbReference type="EMBL" id="BNAR01000018">
    <property type="protein sequence ID" value="GHH57772.1"/>
    <property type="molecule type" value="Genomic_DNA"/>
</dbReference>
<reference evidence="2" key="1">
    <citation type="journal article" date="2019" name="Int. J. Syst. Evol. Microbiol.">
        <title>The Global Catalogue of Microorganisms (GCM) 10K type strain sequencing project: providing services to taxonomists for standard genome sequencing and annotation.</title>
        <authorList>
            <consortium name="The Broad Institute Genomics Platform"/>
            <consortium name="The Broad Institute Genome Sequencing Center for Infectious Disease"/>
            <person name="Wu L."/>
            <person name="Ma J."/>
        </authorList>
    </citation>
    <scope>NUCLEOTIDE SEQUENCE [LARGE SCALE GENOMIC DNA]</scope>
    <source>
        <strain evidence="2">CGMCC 4.7367</strain>
    </source>
</reference>
<gene>
    <name evidence="1" type="ORF">GCM10017774_78010</name>
</gene>